<reference evidence="2" key="1">
    <citation type="submission" date="2013-07" db="EMBL/GenBank/DDBJ databases">
        <title>The genome of an arbuscular mycorrhizal fungus provides insights into the evolution of the oldest plant symbiosis.</title>
        <authorList>
            <consortium name="DOE Joint Genome Institute"/>
            <person name="Tisserant E."/>
            <person name="Malbreil M."/>
            <person name="Kuo A."/>
            <person name="Kohler A."/>
            <person name="Symeonidi A."/>
            <person name="Balestrini R."/>
            <person name="Charron P."/>
            <person name="Duensing N."/>
            <person name="Frei-dit-Frey N."/>
            <person name="Gianinazzi-Pearson V."/>
            <person name="Gilbert B."/>
            <person name="Handa Y."/>
            <person name="Hijri M."/>
            <person name="Kaul R."/>
            <person name="Kawaguchi M."/>
            <person name="Krajinski F."/>
            <person name="Lammers P."/>
            <person name="Lapierre D."/>
            <person name="Masclaux F.G."/>
            <person name="Murat C."/>
            <person name="Morin E."/>
            <person name="Ndikumana S."/>
            <person name="Pagni M."/>
            <person name="Petitpierre D."/>
            <person name="Requena N."/>
            <person name="Rosikiewicz P."/>
            <person name="Riley R."/>
            <person name="Saito K."/>
            <person name="San Clemente H."/>
            <person name="Shapiro H."/>
            <person name="van Tuinen D."/>
            <person name="Becard G."/>
            <person name="Bonfante P."/>
            <person name="Paszkowski U."/>
            <person name="Shachar-Hill Y."/>
            <person name="Young J.P."/>
            <person name="Sanders I.R."/>
            <person name="Henrissat B."/>
            <person name="Rensing S.A."/>
            <person name="Grigoriev I.V."/>
            <person name="Corradi N."/>
            <person name="Roux C."/>
            <person name="Martin F."/>
        </authorList>
    </citation>
    <scope>NUCLEOTIDE SEQUENCE</scope>
    <source>
        <strain evidence="2">DAOM 197198</strain>
    </source>
</reference>
<dbReference type="EMBL" id="KI300446">
    <property type="protein sequence ID" value="ERZ96453.1"/>
    <property type="molecule type" value="Genomic_DNA"/>
</dbReference>
<sequence>MCDAEKAKLKARIEKLESDSSNFNLVADQANSYYEKPLVNRKMDTSLSEESIPEVIAKQSVLTINIFIMDQCDQMSLENKETDAFLDESLPIESQKDQRPQILDSITQPYNSTSSKASANSNSEEVPSKEKIGSEQNSKCKKRRSVNKLKQELFASDATSISKLTNEQIQEVIDYGIFSEKLLLVTDHVTEISETSCSRKNLPKNTPSKTEEFQNNQISALIPSTHNSNSSNNSSGTSPVQMISPATPQASVSPISIPRTNPTYNRSYFCNKTLDQYPNV</sequence>
<evidence type="ECO:0000313" key="2">
    <source>
        <dbReference type="EMBL" id="ERZ96453.1"/>
    </source>
</evidence>
<accession>U9SKH8</accession>
<feature type="region of interest" description="Disordered" evidence="1">
    <location>
        <begin position="108"/>
        <end position="143"/>
    </location>
</feature>
<proteinExistence type="predicted"/>
<feature type="compositionally biased region" description="Low complexity" evidence="1">
    <location>
        <begin position="111"/>
        <end position="123"/>
    </location>
</feature>
<evidence type="ECO:0000256" key="1">
    <source>
        <dbReference type="SAM" id="MobiDB-lite"/>
    </source>
</evidence>
<gene>
    <name evidence="2" type="ORF">GLOINDRAFT_1344</name>
</gene>
<feature type="compositionally biased region" description="Polar residues" evidence="1">
    <location>
        <begin position="236"/>
        <end position="258"/>
    </location>
</feature>
<name>U9SKH8_RHIID</name>
<feature type="region of interest" description="Disordered" evidence="1">
    <location>
        <begin position="222"/>
        <end position="258"/>
    </location>
</feature>
<organism evidence="2">
    <name type="scientific">Rhizophagus irregularis (strain DAOM 181602 / DAOM 197198 / MUCL 43194)</name>
    <name type="common">Arbuscular mycorrhizal fungus</name>
    <name type="synonym">Glomus intraradices</name>
    <dbReference type="NCBI Taxonomy" id="747089"/>
    <lineage>
        <taxon>Eukaryota</taxon>
        <taxon>Fungi</taxon>
        <taxon>Fungi incertae sedis</taxon>
        <taxon>Mucoromycota</taxon>
        <taxon>Glomeromycotina</taxon>
        <taxon>Glomeromycetes</taxon>
        <taxon>Glomerales</taxon>
        <taxon>Glomeraceae</taxon>
        <taxon>Rhizophagus</taxon>
    </lineage>
</organism>
<dbReference type="HOGENOM" id="CLU_994485_0_0_1"/>
<dbReference type="VEuPathDB" id="FungiDB:RhiirFUN_013682"/>
<dbReference type="AlphaFoldDB" id="U9SKH8"/>
<protein>
    <submittedName>
        <fullName evidence="2">Uncharacterized protein</fullName>
    </submittedName>
</protein>